<dbReference type="AlphaFoldDB" id="A0A4S4L2L5"/>
<sequence>MSLSRPDTATTSGKVSEKHADADAKAAPSPAGAKDTHSPATVAPPKSIARRALFWRKKAVADDIVLGEKSSQSTEDVGTAVPHVEDIKEVAFTELLR</sequence>
<proteinExistence type="predicted"/>
<feature type="region of interest" description="Disordered" evidence="1">
    <location>
        <begin position="1"/>
        <end position="47"/>
    </location>
</feature>
<reference evidence="2 3" key="1">
    <citation type="submission" date="2019-02" db="EMBL/GenBank/DDBJ databases">
        <title>Genome sequencing of the rare red list fungi Phellinidium pouzarii.</title>
        <authorList>
            <person name="Buettner E."/>
            <person name="Kellner H."/>
        </authorList>
    </citation>
    <scope>NUCLEOTIDE SEQUENCE [LARGE SCALE GENOMIC DNA]</scope>
    <source>
        <strain evidence="2 3">DSM 108285</strain>
    </source>
</reference>
<organism evidence="2 3">
    <name type="scientific">Phellinidium pouzarii</name>
    <dbReference type="NCBI Taxonomy" id="167371"/>
    <lineage>
        <taxon>Eukaryota</taxon>
        <taxon>Fungi</taxon>
        <taxon>Dikarya</taxon>
        <taxon>Basidiomycota</taxon>
        <taxon>Agaricomycotina</taxon>
        <taxon>Agaricomycetes</taxon>
        <taxon>Hymenochaetales</taxon>
        <taxon>Hymenochaetaceae</taxon>
        <taxon>Phellinidium</taxon>
    </lineage>
</organism>
<accession>A0A4S4L2L5</accession>
<evidence type="ECO:0000256" key="1">
    <source>
        <dbReference type="SAM" id="MobiDB-lite"/>
    </source>
</evidence>
<gene>
    <name evidence="2" type="ORF">EW145_g4744</name>
</gene>
<evidence type="ECO:0000313" key="3">
    <source>
        <dbReference type="Proteomes" id="UP000308199"/>
    </source>
</evidence>
<evidence type="ECO:0000313" key="2">
    <source>
        <dbReference type="EMBL" id="THH05504.1"/>
    </source>
</evidence>
<name>A0A4S4L2L5_9AGAM</name>
<dbReference type="Proteomes" id="UP000308199">
    <property type="component" value="Unassembled WGS sequence"/>
</dbReference>
<keyword evidence="3" id="KW-1185">Reference proteome</keyword>
<feature type="compositionally biased region" description="Polar residues" evidence="1">
    <location>
        <begin position="1"/>
        <end position="14"/>
    </location>
</feature>
<comment type="caution">
    <text evidence="2">The sequence shown here is derived from an EMBL/GenBank/DDBJ whole genome shotgun (WGS) entry which is preliminary data.</text>
</comment>
<dbReference type="EMBL" id="SGPK01000257">
    <property type="protein sequence ID" value="THH05504.1"/>
    <property type="molecule type" value="Genomic_DNA"/>
</dbReference>
<feature type="compositionally biased region" description="Basic and acidic residues" evidence="1">
    <location>
        <begin position="15"/>
        <end position="24"/>
    </location>
</feature>
<protein>
    <submittedName>
        <fullName evidence="2">Uncharacterized protein</fullName>
    </submittedName>
</protein>